<accession>A0A3M2IR73</accession>
<dbReference type="EMBL" id="RFFI01000212">
    <property type="protein sequence ID" value="RMI02441.1"/>
    <property type="molecule type" value="Genomic_DNA"/>
</dbReference>
<proteinExistence type="inferred from homology"/>
<dbReference type="OrthoDB" id="9804072at2"/>
<name>A0A3M2IR73_9CELL</name>
<gene>
    <name evidence="5" type="ORF">EBM89_20120</name>
</gene>
<dbReference type="GO" id="GO:0030170">
    <property type="term" value="F:pyridoxal phosphate binding"/>
    <property type="evidence" value="ECO:0007669"/>
    <property type="project" value="InterPro"/>
</dbReference>
<dbReference type="SUPFAM" id="SSF51419">
    <property type="entry name" value="PLP-binding barrel"/>
    <property type="match status" value="1"/>
</dbReference>
<dbReference type="InterPro" id="IPR029066">
    <property type="entry name" value="PLP-binding_barrel"/>
</dbReference>
<feature type="domain" description="Alanine racemase N-terminal" evidence="4">
    <location>
        <begin position="34"/>
        <end position="226"/>
    </location>
</feature>
<keyword evidence="1 2" id="KW-0663">Pyridoxal phosphate</keyword>
<dbReference type="PIRSF" id="PIRSF004848">
    <property type="entry name" value="YBL036c_PLPDEIII"/>
    <property type="match status" value="1"/>
</dbReference>
<dbReference type="Pfam" id="PF01168">
    <property type="entry name" value="Ala_racemase_N"/>
    <property type="match status" value="1"/>
</dbReference>
<dbReference type="PANTHER" id="PTHR10146">
    <property type="entry name" value="PROLINE SYNTHETASE CO-TRANSCRIBED BACTERIAL HOMOLOG PROTEIN"/>
    <property type="match status" value="1"/>
</dbReference>
<organism evidence="5 6">
    <name type="scientific">Cellulomonas triticagri</name>
    <dbReference type="NCBI Taxonomy" id="2483352"/>
    <lineage>
        <taxon>Bacteria</taxon>
        <taxon>Bacillati</taxon>
        <taxon>Actinomycetota</taxon>
        <taxon>Actinomycetes</taxon>
        <taxon>Micrococcales</taxon>
        <taxon>Cellulomonadaceae</taxon>
        <taxon>Cellulomonas</taxon>
    </lineage>
</organism>
<comment type="caution">
    <text evidence="5">The sequence shown here is derived from an EMBL/GenBank/DDBJ whole genome shotgun (WGS) entry which is preliminary data.</text>
</comment>
<comment type="cofactor">
    <cofactor evidence="2">
        <name>pyridoxal 5'-phosphate</name>
        <dbReference type="ChEBI" id="CHEBI:597326"/>
    </cofactor>
</comment>
<dbReference type="Proteomes" id="UP000269289">
    <property type="component" value="Unassembled WGS sequence"/>
</dbReference>
<feature type="non-terminal residue" evidence="5">
    <location>
        <position position="1"/>
    </location>
</feature>
<sequence>AEAAAGRAPGSVRLLLATKTLDAGAVRAALLADAAAAATTAGSAHRVLVGENRVQELVAKAPDLADLAPELHVIGPLQSNKVNAALRWAHCVQSVDSPALAERLARRCADTDRTLDVLVQVNVSGEPTKHGATPEAALDVVRAVAGSDRLRLRGFMTVGANSPDPEVVRAGYALLRDLRDRVVGSGEPGTADAVTLSMGMSRDLEVAVAEGATVVRVGTAVFGGRPAPGGAAEHPAPVVAAAARGSRA</sequence>
<evidence type="ECO:0000256" key="1">
    <source>
        <dbReference type="ARBA" id="ARBA00022898"/>
    </source>
</evidence>
<evidence type="ECO:0000256" key="2">
    <source>
        <dbReference type="PIRSR" id="PIRSR004848-1"/>
    </source>
</evidence>
<evidence type="ECO:0000313" key="5">
    <source>
        <dbReference type="EMBL" id="RMI02441.1"/>
    </source>
</evidence>
<reference evidence="5 6" key="1">
    <citation type="submission" date="2018-10" db="EMBL/GenBank/DDBJ databases">
        <title>Isolation, diversity and antifungal activity of actinobacteria from wheat.</title>
        <authorList>
            <person name="Han C."/>
        </authorList>
    </citation>
    <scope>NUCLEOTIDE SEQUENCE [LARGE SCALE GENOMIC DNA]</scope>
    <source>
        <strain evidence="5 6">NEAU-YY56</strain>
    </source>
</reference>
<dbReference type="HAMAP" id="MF_02087">
    <property type="entry name" value="PLP_homeostasis"/>
    <property type="match status" value="1"/>
</dbReference>
<evidence type="ECO:0000256" key="3">
    <source>
        <dbReference type="RuleBase" id="RU004514"/>
    </source>
</evidence>
<dbReference type="AlphaFoldDB" id="A0A3M2IR73"/>
<dbReference type="CDD" id="cd00635">
    <property type="entry name" value="PLPDE_III_YBL036c_like"/>
    <property type="match status" value="1"/>
</dbReference>
<keyword evidence="6" id="KW-1185">Reference proteome</keyword>
<dbReference type="Gene3D" id="3.20.20.10">
    <property type="entry name" value="Alanine racemase"/>
    <property type="match status" value="1"/>
</dbReference>
<dbReference type="PANTHER" id="PTHR10146:SF14">
    <property type="entry name" value="PYRIDOXAL PHOSPHATE HOMEOSTASIS PROTEIN"/>
    <property type="match status" value="1"/>
</dbReference>
<evidence type="ECO:0000313" key="6">
    <source>
        <dbReference type="Proteomes" id="UP000269289"/>
    </source>
</evidence>
<protein>
    <submittedName>
        <fullName evidence="5">YggS family pyridoxal phosphate-dependent enzyme</fullName>
    </submittedName>
</protein>
<dbReference type="InterPro" id="IPR001608">
    <property type="entry name" value="Ala_racemase_N"/>
</dbReference>
<dbReference type="InterPro" id="IPR011078">
    <property type="entry name" value="PyrdxlP_homeostasis"/>
</dbReference>
<evidence type="ECO:0000259" key="4">
    <source>
        <dbReference type="Pfam" id="PF01168"/>
    </source>
</evidence>
<dbReference type="RefSeq" id="WP_122151347.1">
    <property type="nucleotide sequence ID" value="NZ_RFFI01000212.1"/>
</dbReference>
<feature type="modified residue" description="N6-(pyridoxal phosphate)lysine" evidence="2">
    <location>
        <position position="19"/>
    </location>
</feature>
<comment type="similarity">
    <text evidence="3">Belongs to the pyridoxal phosphate-binding protein YggS/PROSC family.</text>
</comment>
<dbReference type="NCBIfam" id="TIGR00044">
    <property type="entry name" value="YggS family pyridoxal phosphate-dependent enzyme"/>
    <property type="match status" value="1"/>
</dbReference>